<dbReference type="PANTHER" id="PTHR32410:SF216">
    <property type="entry name" value="PHORBOL-ESTER_DAG-TYPE DOMAIN-CONTAINING PROTEIN"/>
    <property type="match status" value="1"/>
</dbReference>
<evidence type="ECO:0000256" key="5">
    <source>
        <dbReference type="ARBA" id="ARBA00022737"/>
    </source>
</evidence>
<dbReference type="AlphaFoldDB" id="A0A2U1PZC0"/>
<comment type="caution">
    <text evidence="9">The sequence shown here is derived from an EMBL/GenBank/DDBJ whole genome shotgun (WGS) entry which is preliminary data.</text>
</comment>
<keyword evidence="5" id="KW-0677">Repeat</keyword>
<feature type="domain" description="DC1" evidence="8">
    <location>
        <begin position="97"/>
        <end position="146"/>
    </location>
</feature>
<dbReference type="InterPro" id="IPR004146">
    <property type="entry name" value="DC1"/>
</dbReference>
<keyword evidence="6" id="KW-1133">Transmembrane helix</keyword>
<dbReference type="GO" id="GO:0016020">
    <property type="term" value="C:membrane"/>
    <property type="evidence" value="ECO:0007669"/>
    <property type="project" value="InterPro"/>
</dbReference>
<evidence type="ECO:0000256" key="1">
    <source>
        <dbReference type="ARBA" id="ARBA00004308"/>
    </source>
</evidence>
<dbReference type="Pfam" id="PF03107">
    <property type="entry name" value="C1_2"/>
    <property type="match status" value="3"/>
</dbReference>
<evidence type="ECO:0000256" key="4">
    <source>
        <dbReference type="ARBA" id="ARBA00022692"/>
    </source>
</evidence>
<reference evidence="9 10" key="1">
    <citation type="journal article" date="2018" name="Mol. Plant">
        <title>The genome of Artemisia annua provides insight into the evolution of Asteraceae family and artemisinin biosynthesis.</title>
        <authorList>
            <person name="Shen Q."/>
            <person name="Zhang L."/>
            <person name="Liao Z."/>
            <person name="Wang S."/>
            <person name="Yan T."/>
            <person name="Shi P."/>
            <person name="Liu M."/>
            <person name="Fu X."/>
            <person name="Pan Q."/>
            <person name="Wang Y."/>
            <person name="Lv Z."/>
            <person name="Lu X."/>
            <person name="Zhang F."/>
            <person name="Jiang W."/>
            <person name="Ma Y."/>
            <person name="Chen M."/>
            <person name="Hao X."/>
            <person name="Li L."/>
            <person name="Tang Y."/>
            <person name="Lv G."/>
            <person name="Zhou Y."/>
            <person name="Sun X."/>
            <person name="Brodelius P.E."/>
            <person name="Rose J.K.C."/>
            <person name="Tang K."/>
        </authorList>
    </citation>
    <scope>NUCLEOTIDE SEQUENCE [LARGE SCALE GENOMIC DNA]</scope>
    <source>
        <strain evidence="10">cv. Huhao1</strain>
        <tissue evidence="9">Leaf</tissue>
    </source>
</reference>
<comment type="subcellular location">
    <subcellularLocation>
        <location evidence="1">Endomembrane system</location>
    </subcellularLocation>
</comment>
<keyword evidence="3" id="KW-0808">Transferase</keyword>
<evidence type="ECO:0000259" key="8">
    <source>
        <dbReference type="Pfam" id="PF03107"/>
    </source>
</evidence>
<dbReference type="InterPro" id="IPR053192">
    <property type="entry name" value="Vacuole_Formation_Reg"/>
</dbReference>
<evidence type="ECO:0000313" key="10">
    <source>
        <dbReference type="Proteomes" id="UP000245207"/>
    </source>
</evidence>
<dbReference type="SUPFAM" id="SSF57889">
    <property type="entry name" value="Cysteine-rich domain"/>
    <property type="match status" value="3"/>
</dbReference>
<dbReference type="GO" id="GO:0016760">
    <property type="term" value="F:cellulose synthase (UDP-forming) activity"/>
    <property type="evidence" value="ECO:0007669"/>
    <property type="project" value="InterPro"/>
</dbReference>
<evidence type="ECO:0000256" key="3">
    <source>
        <dbReference type="ARBA" id="ARBA00022679"/>
    </source>
</evidence>
<feature type="domain" description="DC1" evidence="8">
    <location>
        <begin position="264"/>
        <end position="310"/>
    </location>
</feature>
<dbReference type="GO" id="GO:0012505">
    <property type="term" value="C:endomembrane system"/>
    <property type="evidence" value="ECO:0007669"/>
    <property type="project" value="UniProtKB-SubCell"/>
</dbReference>
<keyword evidence="4" id="KW-0812">Transmembrane</keyword>
<dbReference type="InterPro" id="IPR005150">
    <property type="entry name" value="Cellulose_synth"/>
</dbReference>
<keyword evidence="2" id="KW-0328">Glycosyltransferase</keyword>
<feature type="domain" description="DC1" evidence="8">
    <location>
        <begin position="377"/>
        <end position="425"/>
    </location>
</feature>
<dbReference type="PANTHER" id="PTHR32410">
    <property type="entry name" value="CYSTEINE/HISTIDINE-RICH C1 DOMAIN FAMILY PROTEIN"/>
    <property type="match status" value="1"/>
</dbReference>
<organism evidence="9 10">
    <name type="scientific">Artemisia annua</name>
    <name type="common">Sweet wormwood</name>
    <dbReference type="NCBI Taxonomy" id="35608"/>
    <lineage>
        <taxon>Eukaryota</taxon>
        <taxon>Viridiplantae</taxon>
        <taxon>Streptophyta</taxon>
        <taxon>Embryophyta</taxon>
        <taxon>Tracheophyta</taxon>
        <taxon>Spermatophyta</taxon>
        <taxon>Magnoliopsida</taxon>
        <taxon>eudicotyledons</taxon>
        <taxon>Gunneridae</taxon>
        <taxon>Pentapetalae</taxon>
        <taxon>asterids</taxon>
        <taxon>campanulids</taxon>
        <taxon>Asterales</taxon>
        <taxon>Asteraceae</taxon>
        <taxon>Asteroideae</taxon>
        <taxon>Anthemideae</taxon>
        <taxon>Artemisiinae</taxon>
        <taxon>Artemisia</taxon>
    </lineage>
</organism>
<gene>
    <name evidence="9" type="ORF">CTI12_AA093070</name>
</gene>
<accession>A0A2U1PZC0</accession>
<dbReference type="GO" id="GO:0030244">
    <property type="term" value="P:cellulose biosynthetic process"/>
    <property type="evidence" value="ECO:0007669"/>
    <property type="project" value="InterPro"/>
</dbReference>
<sequence>MDSISKFQNLENIITAVQHEHPLQLVDLQPCYPDYVEFSDDEEEDRVIRWDFNHTCNQCHKDINVYHRYYYKCIDSFDYALHTLCAKLPAALIVKSHHPSHTLTLETSGNRYFRCSVCREREPDNLCYGCSICDWSYYNMVHVKCAMIGRENHIIYHPSHPHPLESGTSKPILCECDACGYVASLSILNTFGVINVKVAGKNFKDADHPNLVKLPFPDQTFSILQHWLSKELGSTSERNLNYSGDHQHQHVLSLVGTQSNESKGHTHTLTFLPKVSENIFGIFDCKICHLPCNGFAYGCTECEYYIDVNCGFIPDEITHEAHPDPILSRCKGRMKEPCVACGSCSTDDIYFSCRSCDFYLHSGCALFLPRIIHHKLDKHPMRLTYGPVENHKSEYFCEVCEEKFDPNWWFYHCHVCAYSLHTRCAPVILNFEAAIQTPRSLYLYLNIKFGGIYKIKGHEHYVSLALGSDKDGKCSICSVVVIKKLMGLFMCYFRVMNQVTYATVTAIAIDKASGRITKLRRCRPCLFSVPMGSGIVLLFIKLRLSITEIIVAKGWKTPEDGWTMQDGTPSPGNNPRDHRGMIQIRTFKHPVCLMVECNNHLHKQTHKDAINRAVNKILQRTTTWVVTRCQYNAPFAFEP</sequence>
<proteinExistence type="predicted"/>
<evidence type="ECO:0000256" key="7">
    <source>
        <dbReference type="ARBA" id="ARBA00023136"/>
    </source>
</evidence>
<evidence type="ECO:0000256" key="6">
    <source>
        <dbReference type="ARBA" id="ARBA00022989"/>
    </source>
</evidence>
<name>A0A2U1PZC0_ARTAN</name>
<dbReference type="OrthoDB" id="989820at2759"/>
<keyword evidence="7" id="KW-0472">Membrane</keyword>
<evidence type="ECO:0000256" key="2">
    <source>
        <dbReference type="ARBA" id="ARBA00022676"/>
    </source>
</evidence>
<evidence type="ECO:0000313" key="9">
    <source>
        <dbReference type="EMBL" id="PWA91120.1"/>
    </source>
</evidence>
<dbReference type="Pfam" id="PF03552">
    <property type="entry name" value="Cellulose_synt"/>
    <property type="match status" value="1"/>
</dbReference>
<dbReference type="Proteomes" id="UP000245207">
    <property type="component" value="Unassembled WGS sequence"/>
</dbReference>
<dbReference type="EMBL" id="PKPP01000570">
    <property type="protein sequence ID" value="PWA91120.1"/>
    <property type="molecule type" value="Genomic_DNA"/>
</dbReference>
<keyword evidence="10" id="KW-1185">Reference proteome</keyword>
<dbReference type="InterPro" id="IPR046349">
    <property type="entry name" value="C1-like_sf"/>
</dbReference>
<protein>
    <submittedName>
        <fullName evidence="9">Cysteine/Histidine-rich C1 domain family protein</fullName>
    </submittedName>
</protein>